<proteinExistence type="predicted"/>
<comment type="caution">
    <text evidence="1">The sequence shown here is derived from an EMBL/GenBank/DDBJ whole genome shotgun (WGS) entry which is preliminary data.</text>
</comment>
<organism evidence="1 2">
    <name type="scientific">Diacronema lutheri</name>
    <name type="common">Unicellular marine alga</name>
    <name type="synonym">Monochrysis lutheri</name>
    <dbReference type="NCBI Taxonomy" id="2081491"/>
    <lineage>
        <taxon>Eukaryota</taxon>
        <taxon>Haptista</taxon>
        <taxon>Haptophyta</taxon>
        <taxon>Pavlovophyceae</taxon>
        <taxon>Pavlovales</taxon>
        <taxon>Pavlovaceae</taxon>
        <taxon>Diacronema</taxon>
    </lineage>
</organism>
<name>A0A8J6C901_DIALT</name>
<gene>
    <name evidence="1" type="ORF">KFE25_004282</name>
</gene>
<accession>A0A8J6C901</accession>
<dbReference type="EMBL" id="JAGTXO010000046">
    <property type="protein sequence ID" value="KAG8458948.1"/>
    <property type="molecule type" value="Genomic_DNA"/>
</dbReference>
<dbReference type="Proteomes" id="UP000751190">
    <property type="component" value="Unassembled WGS sequence"/>
</dbReference>
<sequence>MSFHAAPTAKQMMRAERDAYPAGTGFARGVAAIGIDHVENFRHGKEFWAAYNLDADGAATPAMIATYDQWAQGRVLVDPCPCASPDVDVAIRFAPGTLLPSGKPYASSEPTHTLTINAAEGCLRPRYTAQLRRGGAIDDEHIVSYEVSPGLCSGKTFAFCCADQPIVVSAPASDAPLLELGGMVLPCRVCAGDRVSERPVAPIGVGRIVRVMLDQFSSGNKGVRGPEHHHRVTDPRYKEAYPTALQTFTVVGLPAEPSFAELPAVWLGAAVFESIVYPYHVRGGGTGTLGGGDGGGGV</sequence>
<keyword evidence="2" id="KW-1185">Reference proteome</keyword>
<evidence type="ECO:0000313" key="1">
    <source>
        <dbReference type="EMBL" id="KAG8458948.1"/>
    </source>
</evidence>
<protein>
    <submittedName>
        <fullName evidence="1">Uncharacterized protein</fullName>
    </submittedName>
</protein>
<reference evidence="1" key="1">
    <citation type="submission" date="2021-05" db="EMBL/GenBank/DDBJ databases">
        <title>The genome of the haptophyte Pavlova lutheri (Diacronema luteri, Pavlovales) - a model for lipid biosynthesis in eukaryotic algae.</title>
        <authorList>
            <person name="Hulatt C.J."/>
            <person name="Posewitz M.C."/>
        </authorList>
    </citation>
    <scope>NUCLEOTIDE SEQUENCE</scope>
    <source>
        <strain evidence="1">NIVA-4/92</strain>
    </source>
</reference>
<dbReference type="AlphaFoldDB" id="A0A8J6C901"/>
<evidence type="ECO:0000313" key="2">
    <source>
        <dbReference type="Proteomes" id="UP000751190"/>
    </source>
</evidence>